<evidence type="ECO:0000256" key="1">
    <source>
        <dbReference type="SAM" id="Phobius"/>
    </source>
</evidence>
<feature type="transmembrane region" description="Helical" evidence="1">
    <location>
        <begin position="239"/>
        <end position="262"/>
    </location>
</feature>
<protein>
    <submittedName>
        <fullName evidence="4">Uncharacterized membrane protein (DUF4010 family)</fullName>
    </submittedName>
</protein>
<keyword evidence="1" id="KW-0472">Membrane</keyword>
<feature type="transmembrane region" description="Helical" evidence="1">
    <location>
        <begin position="399"/>
        <end position="421"/>
    </location>
</feature>
<feature type="transmembrane region" description="Helical" evidence="1">
    <location>
        <begin position="274"/>
        <end position="293"/>
    </location>
</feature>
<feature type="transmembrane region" description="Helical" evidence="1">
    <location>
        <begin position="51"/>
        <end position="78"/>
    </location>
</feature>
<dbReference type="PANTHER" id="PTHR39084:SF1">
    <property type="entry name" value="DUF4010 DOMAIN-CONTAINING PROTEIN"/>
    <property type="match status" value="1"/>
</dbReference>
<feature type="domain" description="MgtC/SapB/SrpB/YhiD N-terminal" evidence="2">
    <location>
        <begin position="22"/>
        <end position="135"/>
    </location>
</feature>
<keyword evidence="1" id="KW-1133">Transmembrane helix</keyword>
<dbReference type="PANTHER" id="PTHR39084">
    <property type="entry name" value="MEMBRANE PROTEIN-RELATED"/>
    <property type="match status" value="1"/>
</dbReference>
<comment type="caution">
    <text evidence="4">The sequence shown here is derived from an EMBL/GenBank/DDBJ whole genome shotgun (WGS) entry which is preliminary data.</text>
</comment>
<feature type="transmembrane region" description="Helical" evidence="1">
    <location>
        <begin position="368"/>
        <end position="392"/>
    </location>
</feature>
<evidence type="ECO:0000259" key="2">
    <source>
        <dbReference type="Pfam" id="PF02308"/>
    </source>
</evidence>
<accession>A0ABV2JTV7</accession>
<dbReference type="RefSeq" id="WP_354012666.1">
    <property type="nucleotide sequence ID" value="NZ_JBEPMU010000001.1"/>
</dbReference>
<dbReference type="Pfam" id="PF02308">
    <property type="entry name" value="MgtC"/>
    <property type="match status" value="1"/>
</dbReference>
<reference evidence="4 5" key="1">
    <citation type="submission" date="2024-06" db="EMBL/GenBank/DDBJ databases">
        <title>Sorghum-associated microbial communities from plants grown in Nebraska, USA.</title>
        <authorList>
            <person name="Schachtman D."/>
        </authorList>
    </citation>
    <scope>NUCLEOTIDE SEQUENCE [LARGE SCALE GENOMIC DNA]</scope>
    <source>
        <strain evidence="4 5">1073</strain>
    </source>
</reference>
<evidence type="ECO:0000313" key="4">
    <source>
        <dbReference type="EMBL" id="MET3651213.1"/>
    </source>
</evidence>
<feature type="domain" description="DUF4010" evidence="3">
    <location>
        <begin position="185"/>
        <end position="394"/>
    </location>
</feature>
<dbReference type="Proteomes" id="UP001549184">
    <property type="component" value="Unassembled WGS sequence"/>
</dbReference>
<feature type="transmembrane region" description="Helical" evidence="1">
    <location>
        <begin position="341"/>
        <end position="362"/>
    </location>
</feature>
<feature type="transmembrane region" description="Helical" evidence="1">
    <location>
        <begin position="150"/>
        <end position="168"/>
    </location>
</feature>
<feature type="transmembrane region" description="Helical" evidence="1">
    <location>
        <begin position="12"/>
        <end position="31"/>
    </location>
</feature>
<proteinExistence type="predicted"/>
<organism evidence="4 5">
    <name type="scientific">Dyella japonica</name>
    <dbReference type="NCBI Taxonomy" id="231455"/>
    <lineage>
        <taxon>Bacteria</taxon>
        <taxon>Pseudomonadati</taxon>
        <taxon>Pseudomonadota</taxon>
        <taxon>Gammaproteobacteria</taxon>
        <taxon>Lysobacterales</taxon>
        <taxon>Rhodanobacteraceae</taxon>
        <taxon>Dyella</taxon>
    </lineage>
</organism>
<keyword evidence="1" id="KW-0812">Transmembrane</keyword>
<dbReference type="Pfam" id="PF13194">
    <property type="entry name" value="DUF4010"/>
    <property type="match status" value="1"/>
</dbReference>
<gene>
    <name evidence="4" type="ORF">ABIC75_000915</name>
</gene>
<dbReference type="EMBL" id="JBEPMU010000001">
    <property type="protein sequence ID" value="MET3651213.1"/>
    <property type="molecule type" value="Genomic_DNA"/>
</dbReference>
<feature type="transmembrane region" description="Helical" evidence="1">
    <location>
        <begin position="205"/>
        <end position="227"/>
    </location>
</feature>
<sequence length="422" mass="43801">MLQMLESAVRDVMAQTLGPSVGLAIGLLIGIERERSKGKGPARASAGVRTFAILGLTGAVAAMIGNAALYISGIFLSLAMVVSYVRTRRDDPGLTTEIAMLLTFLLGGLALSSPAKAASIGVVVAILLASKHTLHAICRQWLSEAELQDLLTLLAAAFVVLPLLPDHAIDPWEAINPRRLWVLAVAIMAIATLGYLALKVFGTRFGLAIAGLAGGFVSSTATVLTMAERAKLNPAGTPSVASAAIMSNVGTMIQLAVVVGSFSLPLLREMAAPLMAAGVITMLSSLVVSWKSFMTPGGDSPLMETHPFQPVSVLRLVALLAAVMFVIALIRANLGAASLPWMMVFSGLADVHAAAAAVAQAVSTDQIVMRQAVFCVTIAVVVNGFWKCAVAFVKGQPSYGIRVALALTFANAGFAIAAWIAA</sequence>
<dbReference type="InterPro" id="IPR049177">
    <property type="entry name" value="MgtC_SapB_SrpB_YhiD_N"/>
</dbReference>
<feature type="transmembrane region" description="Helical" evidence="1">
    <location>
        <begin position="313"/>
        <end position="334"/>
    </location>
</feature>
<name>A0ABV2JTV7_9GAMM</name>
<dbReference type="InterPro" id="IPR025105">
    <property type="entry name" value="DUF4010"/>
</dbReference>
<feature type="transmembrane region" description="Helical" evidence="1">
    <location>
        <begin position="180"/>
        <end position="198"/>
    </location>
</feature>
<feature type="transmembrane region" description="Helical" evidence="1">
    <location>
        <begin position="98"/>
        <end position="129"/>
    </location>
</feature>
<keyword evidence="5" id="KW-1185">Reference proteome</keyword>
<evidence type="ECO:0000259" key="3">
    <source>
        <dbReference type="Pfam" id="PF13194"/>
    </source>
</evidence>
<evidence type="ECO:0000313" key="5">
    <source>
        <dbReference type="Proteomes" id="UP001549184"/>
    </source>
</evidence>